<dbReference type="AlphaFoldDB" id="A0A7L5BKH2"/>
<keyword evidence="3" id="KW-1185">Reference proteome</keyword>
<dbReference type="KEGG" id="roy:G3A56_02205"/>
<evidence type="ECO:0000313" key="1">
    <source>
        <dbReference type="EMBL" id="QIB36951.1"/>
    </source>
</evidence>
<accession>A0A7L5BKH2</accession>
<protein>
    <submittedName>
        <fullName evidence="2">Uncharacterized protein</fullName>
    </submittedName>
</protein>
<name>A0A7L5BKH2_9HYPH</name>
<dbReference type="EMBL" id="CP048632">
    <property type="protein sequence ID" value="QIB39342.1"/>
    <property type="molecule type" value="Genomic_DNA"/>
</dbReference>
<evidence type="ECO:0000313" key="3">
    <source>
        <dbReference type="Proteomes" id="UP000464865"/>
    </source>
</evidence>
<dbReference type="KEGG" id="roy:G3A56_16145"/>
<dbReference type="Proteomes" id="UP000464865">
    <property type="component" value="Chromosome M15-11"/>
</dbReference>
<sequence length="75" mass="8415">MTTTEQERERVDDDREQACTRFLEPTNAAYIGKINDNGDIRSALFDDEGEPLAIGSEITLRQVAMTNGFVVVSRH</sequence>
<dbReference type="EMBL" id="CP048632">
    <property type="protein sequence ID" value="QIB36951.1"/>
    <property type="molecule type" value="Genomic_DNA"/>
</dbReference>
<dbReference type="RefSeq" id="WP_164056113.1">
    <property type="nucleotide sequence ID" value="NZ_CP048632.1"/>
</dbReference>
<reference evidence="2 3" key="1">
    <citation type="submission" date="2020-02" db="EMBL/GenBank/DDBJ databases">
        <title>Plant-Promoting Endophytic Bacterium Rhizobium oryzihabitans sp. nov., Isolated from the Root of Rice.</title>
        <authorList>
            <person name="zhao J."/>
            <person name="Zhang G."/>
        </authorList>
    </citation>
    <scope>NUCLEOTIDE SEQUENCE [LARGE SCALE GENOMIC DNA]</scope>
    <source>
        <strain evidence="2 3">M15</strain>
    </source>
</reference>
<gene>
    <name evidence="1" type="ORF">G3A56_02205</name>
    <name evidence="2" type="ORF">G3A56_16145</name>
</gene>
<evidence type="ECO:0000313" key="2">
    <source>
        <dbReference type="EMBL" id="QIB39342.1"/>
    </source>
</evidence>
<proteinExistence type="predicted"/>
<organism evidence="2 3">
    <name type="scientific">Rhizobium oryzihabitans</name>
    <dbReference type="NCBI Taxonomy" id="2267833"/>
    <lineage>
        <taxon>Bacteria</taxon>
        <taxon>Pseudomonadati</taxon>
        <taxon>Pseudomonadota</taxon>
        <taxon>Alphaproteobacteria</taxon>
        <taxon>Hyphomicrobiales</taxon>
        <taxon>Rhizobiaceae</taxon>
        <taxon>Rhizobium/Agrobacterium group</taxon>
        <taxon>Rhizobium</taxon>
    </lineage>
</organism>